<protein>
    <recommendedName>
        <fullName evidence="3">Thioredoxin domain-containing protein</fullName>
    </recommendedName>
</protein>
<gene>
    <name evidence="4" type="ORF">CR152_11815</name>
</gene>
<dbReference type="Proteomes" id="UP000229897">
    <property type="component" value="Chromosome"/>
</dbReference>
<dbReference type="InterPro" id="IPR013766">
    <property type="entry name" value="Thioredoxin_domain"/>
</dbReference>
<dbReference type="InterPro" id="IPR036249">
    <property type="entry name" value="Thioredoxin-like_sf"/>
</dbReference>
<evidence type="ECO:0000256" key="1">
    <source>
        <dbReference type="SAM" id="MobiDB-lite"/>
    </source>
</evidence>
<organism evidence="4 5">
    <name type="scientific">Massilia violaceinigra</name>
    <dbReference type="NCBI Taxonomy" id="2045208"/>
    <lineage>
        <taxon>Bacteria</taxon>
        <taxon>Pseudomonadati</taxon>
        <taxon>Pseudomonadota</taxon>
        <taxon>Betaproteobacteria</taxon>
        <taxon>Burkholderiales</taxon>
        <taxon>Oxalobacteraceae</taxon>
        <taxon>Telluria group</taxon>
        <taxon>Massilia</taxon>
    </lineage>
</organism>
<keyword evidence="2" id="KW-0472">Membrane</keyword>
<sequence length="260" mass="28606">MQLLRRERTAGLRLRFAAQWLDHRQHRRRPRAFRRCGFRQERERAGRRAGAHRHDRRDRLSRSGPCHATEHMMDGDVLALILLLLALSVALNLKLSLHLSKVVDSLSTAARAASMLPVGEPVPAFTGKPLAGGAPVTVGGDGQPAVLLFLSSACPKCRQKLPEIERLAPLARDAGVAIWLVSLEPAWRLRRFLQASSLAGSTLRVAAADYAMLNPVMSSPSYLFISQAGTLDARGMIGDDDWRSFSEQMDEVRIASEASA</sequence>
<evidence type="ECO:0000256" key="2">
    <source>
        <dbReference type="SAM" id="Phobius"/>
    </source>
</evidence>
<evidence type="ECO:0000259" key="3">
    <source>
        <dbReference type="PROSITE" id="PS51352"/>
    </source>
</evidence>
<dbReference type="SUPFAM" id="SSF52833">
    <property type="entry name" value="Thioredoxin-like"/>
    <property type="match status" value="1"/>
</dbReference>
<proteinExistence type="predicted"/>
<keyword evidence="2" id="KW-0812">Transmembrane</keyword>
<keyword evidence="2" id="KW-1133">Transmembrane helix</keyword>
<dbReference type="GO" id="GO:0016209">
    <property type="term" value="F:antioxidant activity"/>
    <property type="evidence" value="ECO:0007669"/>
    <property type="project" value="InterPro"/>
</dbReference>
<dbReference type="Pfam" id="PF00578">
    <property type="entry name" value="AhpC-TSA"/>
    <property type="match status" value="1"/>
</dbReference>
<feature type="domain" description="Thioredoxin" evidence="3">
    <location>
        <begin position="116"/>
        <end position="254"/>
    </location>
</feature>
<evidence type="ECO:0000313" key="5">
    <source>
        <dbReference type="Proteomes" id="UP000229897"/>
    </source>
</evidence>
<dbReference type="Gene3D" id="3.40.30.10">
    <property type="entry name" value="Glutaredoxin"/>
    <property type="match status" value="1"/>
</dbReference>
<dbReference type="GO" id="GO:0016491">
    <property type="term" value="F:oxidoreductase activity"/>
    <property type="evidence" value="ECO:0007669"/>
    <property type="project" value="InterPro"/>
</dbReference>
<dbReference type="KEGG" id="mass:CR152_11815"/>
<feature type="compositionally biased region" description="Basic residues" evidence="1">
    <location>
        <begin position="47"/>
        <end position="56"/>
    </location>
</feature>
<dbReference type="EMBL" id="CP024608">
    <property type="protein sequence ID" value="ATQ75129.1"/>
    <property type="molecule type" value="Genomic_DNA"/>
</dbReference>
<name>A0A2D2DJI1_9BURK</name>
<feature type="region of interest" description="Disordered" evidence="1">
    <location>
        <begin position="38"/>
        <end position="67"/>
    </location>
</feature>
<accession>A0A2D2DJI1</accession>
<reference evidence="4" key="1">
    <citation type="submission" date="2017-10" db="EMBL/GenBank/DDBJ databases">
        <title>Massilia psychrophilum sp. nov., a novel purple-pigmented bacterium isolated from Tianshan glacier, Xinjiang Municipality, China.</title>
        <authorList>
            <person name="Wang H."/>
        </authorList>
    </citation>
    <scope>NUCLEOTIDE SEQUENCE [LARGE SCALE GENOMIC DNA]</scope>
    <source>
        <strain evidence="4">B2</strain>
    </source>
</reference>
<dbReference type="PROSITE" id="PS51352">
    <property type="entry name" value="THIOREDOXIN_2"/>
    <property type="match status" value="1"/>
</dbReference>
<keyword evidence="5" id="KW-1185">Reference proteome</keyword>
<dbReference type="AlphaFoldDB" id="A0A2D2DJI1"/>
<feature type="transmembrane region" description="Helical" evidence="2">
    <location>
        <begin position="77"/>
        <end position="97"/>
    </location>
</feature>
<evidence type="ECO:0000313" key="4">
    <source>
        <dbReference type="EMBL" id="ATQ75129.1"/>
    </source>
</evidence>
<dbReference type="InterPro" id="IPR000866">
    <property type="entry name" value="AhpC/TSA"/>
</dbReference>